<dbReference type="Proteomes" id="UP000565745">
    <property type="component" value="Unassembled WGS sequence"/>
</dbReference>
<name>A0A7W6M881_9RHOB</name>
<organism evidence="1 2">
    <name type="scientific">Sulfitobacter noctilucicola</name>
    <dbReference type="NCBI Taxonomy" id="1342301"/>
    <lineage>
        <taxon>Bacteria</taxon>
        <taxon>Pseudomonadati</taxon>
        <taxon>Pseudomonadota</taxon>
        <taxon>Alphaproteobacteria</taxon>
        <taxon>Rhodobacterales</taxon>
        <taxon>Roseobacteraceae</taxon>
        <taxon>Sulfitobacter</taxon>
    </lineage>
</organism>
<accession>A0A7W6M881</accession>
<evidence type="ECO:0000313" key="2">
    <source>
        <dbReference type="Proteomes" id="UP000565745"/>
    </source>
</evidence>
<comment type="caution">
    <text evidence="1">The sequence shown here is derived from an EMBL/GenBank/DDBJ whole genome shotgun (WGS) entry which is preliminary data.</text>
</comment>
<proteinExistence type="predicted"/>
<keyword evidence="2" id="KW-1185">Reference proteome</keyword>
<dbReference type="AlphaFoldDB" id="A0A7W6M881"/>
<evidence type="ECO:0000313" key="1">
    <source>
        <dbReference type="EMBL" id="MBB4173937.1"/>
    </source>
</evidence>
<gene>
    <name evidence="1" type="ORF">GGR93_001710</name>
</gene>
<sequence length="52" mass="5823">MADLDRTTVSNAERGMEISEITVHKLAHALSDALGKQISVEDIVESSERRRR</sequence>
<protein>
    <recommendedName>
        <fullName evidence="3">HTH cro/C1-type domain-containing protein</fullName>
    </recommendedName>
</protein>
<dbReference type="EMBL" id="JACIFU010000002">
    <property type="protein sequence ID" value="MBB4173937.1"/>
    <property type="molecule type" value="Genomic_DNA"/>
</dbReference>
<reference evidence="1 2" key="1">
    <citation type="submission" date="2020-08" db="EMBL/GenBank/DDBJ databases">
        <title>Genomic Encyclopedia of Type Strains, Phase IV (KMG-IV): sequencing the most valuable type-strain genomes for metagenomic binning, comparative biology and taxonomic classification.</title>
        <authorList>
            <person name="Goeker M."/>
        </authorList>
    </citation>
    <scope>NUCLEOTIDE SEQUENCE [LARGE SCALE GENOMIC DNA]</scope>
    <source>
        <strain evidence="1 2">DSM 101015</strain>
    </source>
</reference>
<evidence type="ECO:0008006" key="3">
    <source>
        <dbReference type="Google" id="ProtNLM"/>
    </source>
</evidence>